<accession>A0A1X7TVB0</accession>
<keyword evidence="1" id="KW-0812">Transmembrane</keyword>
<dbReference type="AlphaFoldDB" id="A0A1X7TVB0"/>
<protein>
    <submittedName>
        <fullName evidence="2">Uncharacterized protein</fullName>
    </submittedName>
</protein>
<dbReference type="InParanoid" id="A0A1X7TVB0"/>
<sequence length="50" mass="5734">MKEKIELRNIESLANSLLYINLFVYLYSYSVFNTTASHSSSFMVLGSHTL</sequence>
<evidence type="ECO:0000256" key="1">
    <source>
        <dbReference type="SAM" id="Phobius"/>
    </source>
</evidence>
<organism evidence="2">
    <name type="scientific">Amphimedon queenslandica</name>
    <name type="common">Sponge</name>
    <dbReference type="NCBI Taxonomy" id="400682"/>
    <lineage>
        <taxon>Eukaryota</taxon>
        <taxon>Metazoa</taxon>
        <taxon>Porifera</taxon>
        <taxon>Demospongiae</taxon>
        <taxon>Heteroscleromorpha</taxon>
        <taxon>Haplosclerida</taxon>
        <taxon>Niphatidae</taxon>
        <taxon>Amphimedon</taxon>
    </lineage>
</organism>
<feature type="transmembrane region" description="Helical" evidence="1">
    <location>
        <begin position="12"/>
        <end position="32"/>
    </location>
</feature>
<reference evidence="2" key="1">
    <citation type="submission" date="2017-05" db="UniProtKB">
        <authorList>
            <consortium name="EnsemblMetazoa"/>
        </authorList>
    </citation>
    <scope>IDENTIFICATION</scope>
</reference>
<keyword evidence="1" id="KW-0472">Membrane</keyword>
<name>A0A1X7TVB0_AMPQE</name>
<dbReference type="EnsemblMetazoa" id="Aqu2.1.18825_001">
    <property type="protein sequence ID" value="Aqu2.1.18825_001"/>
    <property type="gene ID" value="Aqu2.1.18825"/>
</dbReference>
<keyword evidence="1" id="KW-1133">Transmembrane helix</keyword>
<evidence type="ECO:0000313" key="2">
    <source>
        <dbReference type="EnsemblMetazoa" id="Aqu2.1.18825_001"/>
    </source>
</evidence>
<proteinExistence type="predicted"/>